<dbReference type="VEuPathDB" id="TrichDB:TRFO_22912"/>
<dbReference type="EMBL" id="MLAK01000665">
    <property type="protein sequence ID" value="OHT08501.1"/>
    <property type="molecule type" value="Genomic_DNA"/>
</dbReference>
<reference evidence="1" key="1">
    <citation type="submission" date="2016-10" db="EMBL/GenBank/DDBJ databases">
        <authorList>
            <person name="Benchimol M."/>
            <person name="Almeida L.G."/>
            <person name="Vasconcelos A.T."/>
            <person name="Perreira-Neves A."/>
            <person name="Rosa I.A."/>
            <person name="Tasca T."/>
            <person name="Bogo M.R."/>
            <person name="de Souza W."/>
        </authorList>
    </citation>
    <scope>NUCLEOTIDE SEQUENCE [LARGE SCALE GENOMIC DNA]</scope>
    <source>
        <strain evidence="1">K</strain>
    </source>
</reference>
<organism evidence="1 2">
    <name type="scientific">Tritrichomonas foetus</name>
    <dbReference type="NCBI Taxonomy" id="1144522"/>
    <lineage>
        <taxon>Eukaryota</taxon>
        <taxon>Metamonada</taxon>
        <taxon>Parabasalia</taxon>
        <taxon>Tritrichomonadida</taxon>
        <taxon>Tritrichomonadidae</taxon>
        <taxon>Tritrichomonas</taxon>
    </lineage>
</organism>
<keyword evidence="2" id="KW-1185">Reference proteome</keyword>
<protein>
    <submittedName>
        <fullName evidence="1">Uncharacterized protein</fullName>
    </submittedName>
</protein>
<dbReference type="AlphaFoldDB" id="A0A1J4KGP8"/>
<sequence length="764" mass="90068">MKNYKCLVNISQKNIVTQFFYIYLVDFFLSKIMDPKYSALRKLYAFEPGNLKQKFLKCGDQTFFDNCLFSKQYDMLNLRIKYSRLFKPQELLFSFFKENTTSDPNNEKALAYFVDYKFIEESNFFISDVFATGFPDFYFIPDFFCHSTFPSMFGHFTSSEYLMSGYNFLLAHIKDPLAPQLLSVYLCHCFQFQDRLLCDFFTEIQSDGDLFYSKSSNDNDKSDKILENGVRLRERFIESFKCCISCFTEYHIKIVNEFRRKNDMATVKYFLKLFVNEIISLWKFSPILYATGVIGKLKGPKNPTCYSNVDFEFIFDNFEFQKIFENPELLLDLFVDDIVTVPPAISDITYTDGCTFVISAADFSLILALFYHETGKDFKEIHDSSFLDNFFTLYIRIKRYPKSVSEIKEPEQTPGESGLTLEKLKEHKEFHQFLYDRSGGMKQLQLTAKATQSVLKLKIREFVDKIVILKYESPKQFLNRQYSLFIDKFLRKLSERSTDMLNLLNKPGQLGTIETMLNYPLYKDSLIHESVLKVADGYFKMLKNSLDQKQSDLLADKMHHVMFELFEEIIEPISLEFFLRNSSILPKIQILNTAGNNMRQQFKPSDNLNDEIRDSRIHEIVNDGTFHERKVLSWVQSECINVRGYFTEVHKIISLFNSHLKYEFTNKIDAFGIGEKINAFVELQEIVEMSFKETMFEDDDELSRYFVDFVFEGEKFDHIKAYLLIVNKFMHSLMNTEKNFCTPTVEMYVNKLDFLNRIFNLHVE</sequence>
<accession>A0A1J4KGP8</accession>
<name>A0A1J4KGP8_9EUKA</name>
<evidence type="ECO:0000313" key="2">
    <source>
        <dbReference type="Proteomes" id="UP000179807"/>
    </source>
</evidence>
<dbReference type="GeneID" id="94837554"/>
<dbReference type="Proteomes" id="UP000179807">
    <property type="component" value="Unassembled WGS sequence"/>
</dbReference>
<evidence type="ECO:0000313" key="1">
    <source>
        <dbReference type="EMBL" id="OHT08501.1"/>
    </source>
</evidence>
<proteinExistence type="predicted"/>
<dbReference type="RefSeq" id="XP_068361637.1">
    <property type="nucleotide sequence ID" value="XM_068502850.1"/>
</dbReference>
<gene>
    <name evidence="1" type="ORF">TRFO_22912</name>
</gene>
<comment type="caution">
    <text evidence="1">The sequence shown here is derived from an EMBL/GenBank/DDBJ whole genome shotgun (WGS) entry which is preliminary data.</text>
</comment>